<keyword evidence="7" id="KW-0788">Thiol protease</keyword>
<evidence type="ECO:0000256" key="6">
    <source>
        <dbReference type="ARBA" id="ARBA00022771"/>
    </source>
</evidence>
<feature type="region of interest" description="Disordered" evidence="10">
    <location>
        <begin position="976"/>
        <end position="1005"/>
    </location>
</feature>
<comment type="catalytic activity">
    <reaction evidence="1">
        <text>Thiol-dependent hydrolysis of ester, thioester, amide, peptide and isopeptide bonds formed by the C-terminal Gly of ubiquitin (a 76-residue protein attached to proteins as an intracellular targeting signal).</text>
        <dbReference type="EC" id="3.4.19.12"/>
    </reaction>
</comment>
<dbReference type="EC" id="3.4.19.12" evidence="3"/>
<dbReference type="InterPro" id="IPR050185">
    <property type="entry name" value="Ub_carboxyl-term_hydrolase"/>
</dbReference>
<proteinExistence type="inferred from homology"/>
<dbReference type="Gene3D" id="1.10.8.10">
    <property type="entry name" value="DNA helicase RuvA subunit, C-terminal domain"/>
    <property type="match status" value="2"/>
</dbReference>
<dbReference type="GO" id="GO:0008270">
    <property type="term" value="F:zinc ion binding"/>
    <property type="evidence" value="ECO:0007669"/>
    <property type="project" value="UniProtKB-KW"/>
</dbReference>
<evidence type="ECO:0000256" key="9">
    <source>
        <dbReference type="PROSITE-ProRule" id="PRU00502"/>
    </source>
</evidence>
<organism evidence="14 15">
    <name type="scientific">Triparma laevis f. inornata</name>
    <dbReference type="NCBI Taxonomy" id="1714386"/>
    <lineage>
        <taxon>Eukaryota</taxon>
        <taxon>Sar</taxon>
        <taxon>Stramenopiles</taxon>
        <taxon>Ochrophyta</taxon>
        <taxon>Bolidophyceae</taxon>
        <taxon>Parmales</taxon>
        <taxon>Triparmaceae</taxon>
        <taxon>Triparma</taxon>
    </lineage>
</organism>
<dbReference type="PANTHER" id="PTHR21646:SF10">
    <property type="entry name" value="UBIQUITIN CARBOXYL-TERMINAL HYDROLASE 14"/>
    <property type="match status" value="1"/>
</dbReference>
<protein>
    <recommendedName>
        <fullName evidence="3">ubiquitinyl hydrolase 1</fullName>
        <ecNumber evidence="3">3.4.19.12</ecNumber>
    </recommendedName>
</protein>
<dbReference type="SUPFAM" id="SSF57850">
    <property type="entry name" value="RING/U-box"/>
    <property type="match status" value="1"/>
</dbReference>
<evidence type="ECO:0000256" key="4">
    <source>
        <dbReference type="ARBA" id="ARBA00022670"/>
    </source>
</evidence>
<evidence type="ECO:0000256" key="8">
    <source>
        <dbReference type="ARBA" id="ARBA00022833"/>
    </source>
</evidence>
<evidence type="ECO:0000256" key="3">
    <source>
        <dbReference type="ARBA" id="ARBA00012759"/>
    </source>
</evidence>
<evidence type="ECO:0000256" key="10">
    <source>
        <dbReference type="SAM" id="MobiDB-lite"/>
    </source>
</evidence>
<dbReference type="Pfam" id="PF00627">
    <property type="entry name" value="UBA"/>
    <property type="match status" value="1"/>
</dbReference>
<dbReference type="PROSITE" id="PS00973">
    <property type="entry name" value="USP_2"/>
    <property type="match status" value="1"/>
</dbReference>
<dbReference type="Gene3D" id="3.30.40.10">
    <property type="entry name" value="Zinc/RING finger domain, C3HC4 (zinc finger)"/>
    <property type="match status" value="1"/>
</dbReference>
<keyword evidence="4" id="KW-0645">Protease</keyword>
<dbReference type="InterPro" id="IPR018200">
    <property type="entry name" value="USP_CS"/>
</dbReference>
<dbReference type="SMART" id="SM00165">
    <property type="entry name" value="UBA"/>
    <property type="match status" value="2"/>
</dbReference>
<gene>
    <name evidence="14" type="ORF">TL16_g01039</name>
</gene>
<keyword evidence="8" id="KW-0862">Zinc</keyword>
<dbReference type="InterPro" id="IPR038765">
    <property type="entry name" value="Papain-like_cys_pep_sf"/>
</dbReference>
<dbReference type="SUPFAM" id="SSF54001">
    <property type="entry name" value="Cysteine proteinases"/>
    <property type="match status" value="1"/>
</dbReference>
<dbReference type="PROSITE" id="PS50271">
    <property type="entry name" value="ZF_UBP"/>
    <property type="match status" value="1"/>
</dbReference>
<feature type="non-terminal residue" evidence="14">
    <location>
        <position position="1005"/>
    </location>
</feature>
<sequence length="1005" mass="110397">MDASSFVTSATPYLQNLILQAPSSFENHKEESCQTFHKTSLYISLQHPTFGQSYPLNLTPHSGIYAVSTLTRVPNPDYKESDAKTDDLSTLISKSSVSKFQSSWSLGLSVLSSTKTVLSSLSHSEIDEIKLQPPEELNHLLSLYEEIKSTTAYTTTSLLPTPTFFGSILTTKHTQIHQNLEYHIPSDPKEWTCMSKSGEYKNDGNLWLNLSDGFLAGGRKNWDGSGGTGGGMEHYEAEKKEGKLKPLSVKITTLNKELKGVDCFSYEEDDMVNVPNLREMLDNLGVDYANLNKTAKTTAELEVELNLSYDFSAITEEGADLVPVKGKGMVGLKNMGNSCYLASVCQMVCSGTIKEVETRYGEVEERKDGALSSDILTQIRKIVNCFNSGYTTAVIDTTPGDDEDPRTVVLPSMLKTSIAGSHTDFSTGQQQDAVEYFRYFLERVSAAETNEVKIKGLFGFETEQRHVCDCDGKVRYVQEDENVLSANVPKEKIVYEEEEREEKKMKVEGEEKKKPTGKLSLYDCLDYLVAPSSNPDKAWEHNGSRGSTTTWGIKTFPKYLALQVGRYEIDEATWQPKKLEVDVDVPETLDLEKYRAQHPSSDVEAPDSAPASAAPAQFVPNEAALQQLMGMGFQRNGCVRALLNTGNTDNAETAMNWVFAHMEDSNFNNSLTPEELTPASATPTSMEIDVDESIVASLAANLGMFTADQIRPVLKHVNNAQDLAADWLFSHMDSLDADIAALANPTPSGDGAVGSDSDVQVSSNGKGSYDLIGFISHIGPNTGSGHYVCHLKKEGKWVIFNDDKVALSVRPPRTKGFLYLFERREGGVDGCTEPNPHRASAREIEKKGWKVPTMFSLFEPSKWLQQKSMDLVIMSPITRNTAVSFEVTKPASFVKENAGLIKFGLLALKAGNVALKITSKVGAGMDLVPDIELDTSGIDLFIEGVNQLSTEFADISGVDVKEKLNSETAAMKEYLTEGGGATMDPAEVRSCEEQSDELGIQQLRS</sequence>
<evidence type="ECO:0000313" key="15">
    <source>
        <dbReference type="Proteomes" id="UP001162640"/>
    </source>
</evidence>
<feature type="domain" description="UBA" evidence="11">
    <location>
        <begin position="619"/>
        <end position="661"/>
    </location>
</feature>
<name>A0A9W6ZJ98_9STRA</name>
<dbReference type="GO" id="GO:0016579">
    <property type="term" value="P:protein deubiquitination"/>
    <property type="evidence" value="ECO:0007669"/>
    <property type="project" value="InterPro"/>
</dbReference>
<dbReference type="Pfam" id="PF00443">
    <property type="entry name" value="UCH"/>
    <property type="match status" value="1"/>
</dbReference>
<dbReference type="PROSITE" id="PS50030">
    <property type="entry name" value="UBA"/>
    <property type="match status" value="1"/>
</dbReference>
<evidence type="ECO:0000256" key="2">
    <source>
        <dbReference type="ARBA" id="ARBA00009085"/>
    </source>
</evidence>
<dbReference type="EMBL" id="BLQM01000021">
    <property type="protein sequence ID" value="GMH51564.1"/>
    <property type="molecule type" value="Genomic_DNA"/>
</dbReference>
<dbReference type="Proteomes" id="UP001162640">
    <property type="component" value="Unassembled WGS sequence"/>
</dbReference>
<dbReference type="GO" id="GO:0006508">
    <property type="term" value="P:proteolysis"/>
    <property type="evidence" value="ECO:0007669"/>
    <property type="project" value="UniProtKB-KW"/>
</dbReference>
<feature type="domain" description="USP" evidence="12">
    <location>
        <begin position="330"/>
        <end position="824"/>
    </location>
</feature>
<reference evidence="15" key="1">
    <citation type="journal article" date="2023" name="Commun. Biol.">
        <title>Genome analysis of Parmales, the sister group of diatoms, reveals the evolutionary specialization of diatoms from phago-mixotrophs to photoautotrophs.</title>
        <authorList>
            <person name="Ban H."/>
            <person name="Sato S."/>
            <person name="Yoshikawa S."/>
            <person name="Yamada K."/>
            <person name="Nakamura Y."/>
            <person name="Ichinomiya M."/>
            <person name="Sato N."/>
            <person name="Blanc-Mathieu R."/>
            <person name="Endo H."/>
            <person name="Kuwata A."/>
            <person name="Ogata H."/>
        </authorList>
    </citation>
    <scope>NUCLEOTIDE SEQUENCE [LARGE SCALE GENOMIC DNA]</scope>
</reference>
<dbReference type="PANTHER" id="PTHR21646">
    <property type="entry name" value="UBIQUITIN CARBOXYL-TERMINAL HYDROLASE"/>
    <property type="match status" value="1"/>
</dbReference>
<dbReference type="Gene3D" id="3.90.70.10">
    <property type="entry name" value="Cysteine proteinases"/>
    <property type="match status" value="1"/>
</dbReference>
<keyword evidence="5" id="KW-0479">Metal-binding</keyword>
<evidence type="ECO:0000256" key="5">
    <source>
        <dbReference type="ARBA" id="ARBA00022723"/>
    </source>
</evidence>
<dbReference type="GO" id="GO:0004843">
    <property type="term" value="F:cysteine-type deubiquitinase activity"/>
    <property type="evidence" value="ECO:0007669"/>
    <property type="project" value="UniProtKB-EC"/>
</dbReference>
<evidence type="ECO:0000259" key="13">
    <source>
        <dbReference type="PROSITE" id="PS50271"/>
    </source>
</evidence>
<dbReference type="InterPro" id="IPR001607">
    <property type="entry name" value="Znf_UBP"/>
</dbReference>
<dbReference type="InterPro" id="IPR015940">
    <property type="entry name" value="UBA"/>
</dbReference>
<evidence type="ECO:0000259" key="12">
    <source>
        <dbReference type="PROSITE" id="PS50235"/>
    </source>
</evidence>
<dbReference type="PROSITE" id="PS50235">
    <property type="entry name" value="USP_3"/>
    <property type="match status" value="1"/>
</dbReference>
<comment type="similarity">
    <text evidence="2">Belongs to the peptidase C19 family.</text>
</comment>
<feature type="non-terminal residue" evidence="14">
    <location>
        <position position="1"/>
    </location>
</feature>
<evidence type="ECO:0000256" key="1">
    <source>
        <dbReference type="ARBA" id="ARBA00000707"/>
    </source>
</evidence>
<keyword evidence="7" id="KW-0378">Hydrolase</keyword>
<dbReference type="InterPro" id="IPR013083">
    <property type="entry name" value="Znf_RING/FYVE/PHD"/>
</dbReference>
<accession>A0A9W6ZJ98</accession>
<evidence type="ECO:0000256" key="7">
    <source>
        <dbReference type="ARBA" id="ARBA00022807"/>
    </source>
</evidence>
<evidence type="ECO:0000259" key="11">
    <source>
        <dbReference type="PROSITE" id="PS50030"/>
    </source>
</evidence>
<feature type="domain" description="UBP-type" evidence="13">
    <location>
        <begin position="169"/>
        <end position="295"/>
    </location>
</feature>
<keyword evidence="6 9" id="KW-0863">Zinc-finger</keyword>
<dbReference type="InterPro" id="IPR001394">
    <property type="entry name" value="Peptidase_C19_UCH"/>
</dbReference>
<evidence type="ECO:0000313" key="14">
    <source>
        <dbReference type="EMBL" id="GMH51564.1"/>
    </source>
</evidence>
<comment type="caution">
    <text evidence="14">The sequence shown here is derived from an EMBL/GenBank/DDBJ whole genome shotgun (WGS) entry which is preliminary data.</text>
</comment>
<dbReference type="InterPro" id="IPR028889">
    <property type="entry name" value="USP"/>
</dbReference>
<dbReference type="AlphaFoldDB" id="A0A9W6ZJ98"/>